<reference evidence="2 3" key="1">
    <citation type="submission" date="2020-04" db="EMBL/GenBank/DDBJ databases">
        <title>Description of novel Gluconacetobacter.</title>
        <authorList>
            <person name="Sombolestani A."/>
        </authorList>
    </citation>
    <scope>NUCLEOTIDE SEQUENCE [LARGE SCALE GENOMIC DNA]</scope>
    <source>
        <strain evidence="2 3">LMG 1382</strain>
    </source>
</reference>
<dbReference type="RefSeq" id="WP_114726189.1">
    <property type="nucleotide sequence ID" value="NZ_BJMI01000013.1"/>
</dbReference>
<feature type="domain" description="RES" evidence="1">
    <location>
        <begin position="19"/>
        <end position="157"/>
    </location>
</feature>
<protein>
    <submittedName>
        <fullName evidence="2">RES domain-containing protein</fullName>
    </submittedName>
</protein>
<dbReference type="AlphaFoldDB" id="A0A7W4JIP4"/>
<evidence type="ECO:0000313" key="3">
    <source>
        <dbReference type="Proteomes" id="UP000562982"/>
    </source>
</evidence>
<dbReference type="SMART" id="SM00953">
    <property type="entry name" value="RES"/>
    <property type="match status" value="1"/>
</dbReference>
<organism evidence="2 3">
    <name type="scientific">Gluconacetobacter liquefaciens</name>
    <name type="common">Acetobacter liquefaciens</name>
    <dbReference type="NCBI Taxonomy" id="89584"/>
    <lineage>
        <taxon>Bacteria</taxon>
        <taxon>Pseudomonadati</taxon>
        <taxon>Pseudomonadota</taxon>
        <taxon>Alphaproteobacteria</taxon>
        <taxon>Acetobacterales</taxon>
        <taxon>Acetobacteraceae</taxon>
        <taxon>Gluconacetobacter</taxon>
    </lineage>
</organism>
<dbReference type="Proteomes" id="UP000562982">
    <property type="component" value="Unassembled WGS sequence"/>
</dbReference>
<dbReference type="OrthoDB" id="648213at2"/>
<name>A0A7W4JIP4_GLULI</name>
<dbReference type="EMBL" id="JABEQI010000002">
    <property type="protein sequence ID" value="MBB2185477.1"/>
    <property type="molecule type" value="Genomic_DNA"/>
</dbReference>
<dbReference type="Pfam" id="PF08808">
    <property type="entry name" value="RES"/>
    <property type="match status" value="1"/>
</dbReference>
<dbReference type="InterPro" id="IPR014914">
    <property type="entry name" value="RES_dom"/>
</dbReference>
<sequence length="172" mass="18843">MRFTGRVFRAHNPRWSFTSLSGDGAARHGGRFNQVGTAALYTSLRMETAWLEAQQGFPFKPQPLTICAYDVDSEPVVDLTDPSNLDNLGFSSFALACPWEDLADQGKTPPSWELAKTLITGGMAGIIVPSFAPGATENDRNLVFWNWSGNPPSRVTVIDDERRLPATAASWP</sequence>
<gene>
    <name evidence="2" type="ORF">HLH32_03585</name>
</gene>
<proteinExistence type="predicted"/>
<evidence type="ECO:0000259" key="1">
    <source>
        <dbReference type="SMART" id="SM00953"/>
    </source>
</evidence>
<comment type="caution">
    <text evidence="2">The sequence shown here is derived from an EMBL/GenBank/DDBJ whole genome shotgun (WGS) entry which is preliminary data.</text>
</comment>
<evidence type="ECO:0000313" key="2">
    <source>
        <dbReference type="EMBL" id="MBB2185477.1"/>
    </source>
</evidence>
<accession>A0A7W4JIP4</accession>